<evidence type="ECO:0000256" key="7">
    <source>
        <dbReference type="ARBA" id="ARBA00023136"/>
    </source>
</evidence>
<feature type="transmembrane region" description="Helical" evidence="9">
    <location>
        <begin position="74"/>
        <end position="96"/>
    </location>
</feature>
<feature type="transmembrane region" description="Helical" evidence="9">
    <location>
        <begin position="345"/>
        <end position="372"/>
    </location>
</feature>
<feature type="transmembrane region" description="Helical" evidence="9">
    <location>
        <begin position="108"/>
        <end position="128"/>
    </location>
</feature>
<dbReference type="EMBL" id="AP025591">
    <property type="protein sequence ID" value="BDG04035.1"/>
    <property type="molecule type" value="Genomic_DNA"/>
</dbReference>
<evidence type="ECO:0000256" key="4">
    <source>
        <dbReference type="ARBA" id="ARBA00022519"/>
    </source>
</evidence>
<evidence type="ECO:0000256" key="5">
    <source>
        <dbReference type="ARBA" id="ARBA00022692"/>
    </source>
</evidence>
<feature type="transmembrane region" description="Helical" evidence="9">
    <location>
        <begin position="180"/>
        <end position="200"/>
    </location>
</feature>
<feature type="transmembrane region" description="Helical" evidence="9">
    <location>
        <begin position="206"/>
        <end position="234"/>
    </location>
</feature>
<gene>
    <name evidence="12" type="ORF">AMOR_30310</name>
</gene>
<evidence type="ECO:0000256" key="9">
    <source>
        <dbReference type="SAM" id="Phobius"/>
    </source>
</evidence>
<keyword evidence="4" id="KW-0997">Cell inner membrane</keyword>
<keyword evidence="13" id="KW-1185">Reference proteome</keyword>
<keyword evidence="2" id="KW-0813">Transport</keyword>
<name>A0ABM7WX73_9BACT</name>
<keyword evidence="7 9" id="KW-0472">Membrane</keyword>
<evidence type="ECO:0000256" key="6">
    <source>
        <dbReference type="ARBA" id="ARBA00022989"/>
    </source>
</evidence>
<evidence type="ECO:0000256" key="1">
    <source>
        <dbReference type="ARBA" id="ARBA00004429"/>
    </source>
</evidence>
<evidence type="ECO:0000259" key="10">
    <source>
        <dbReference type="Pfam" id="PF04290"/>
    </source>
</evidence>
<dbReference type="Pfam" id="PF06808">
    <property type="entry name" value="DctM"/>
    <property type="match status" value="1"/>
</dbReference>
<feature type="transmembrane region" description="Helical" evidence="9">
    <location>
        <begin position="301"/>
        <end position="333"/>
    </location>
</feature>
<proteinExistence type="predicted"/>
<feature type="transmembrane region" description="Helical" evidence="9">
    <location>
        <begin position="606"/>
        <end position="623"/>
    </location>
</feature>
<evidence type="ECO:0000256" key="3">
    <source>
        <dbReference type="ARBA" id="ARBA00022475"/>
    </source>
</evidence>
<evidence type="ECO:0000313" key="12">
    <source>
        <dbReference type="EMBL" id="BDG04035.1"/>
    </source>
</evidence>
<feature type="domain" description="Tripartite ATP-independent periplasmic transporters DctQ component" evidence="10">
    <location>
        <begin position="45"/>
        <end position="168"/>
    </location>
</feature>
<dbReference type="InterPro" id="IPR010656">
    <property type="entry name" value="DctM"/>
</dbReference>
<organism evidence="12 13">
    <name type="scientific">Anaeromyxobacter oryzae</name>
    <dbReference type="NCBI Taxonomy" id="2918170"/>
    <lineage>
        <taxon>Bacteria</taxon>
        <taxon>Pseudomonadati</taxon>
        <taxon>Myxococcota</taxon>
        <taxon>Myxococcia</taxon>
        <taxon>Myxococcales</taxon>
        <taxon>Cystobacterineae</taxon>
        <taxon>Anaeromyxobacteraceae</taxon>
        <taxon>Anaeromyxobacter</taxon>
    </lineage>
</organism>
<comment type="subcellular location">
    <subcellularLocation>
        <location evidence="1">Cell inner membrane</location>
        <topology evidence="1">Multi-pass membrane protein</topology>
    </subcellularLocation>
</comment>
<feature type="transmembrane region" description="Helical" evidence="9">
    <location>
        <begin position="379"/>
        <end position="401"/>
    </location>
</feature>
<accession>A0ABM7WX73</accession>
<reference evidence="13" key="1">
    <citation type="journal article" date="2022" name="Int. J. Syst. Evol. Microbiol.">
        <title>Anaeromyxobacter oryzae sp. nov., Anaeromyxobacter diazotrophicus sp. nov. and Anaeromyxobacter paludicola sp. nov., isolated from paddy soils.</title>
        <authorList>
            <person name="Itoh H."/>
            <person name="Xu Z."/>
            <person name="Mise K."/>
            <person name="Masuda Y."/>
            <person name="Ushijima N."/>
            <person name="Hayakawa C."/>
            <person name="Shiratori Y."/>
            <person name="Senoo K."/>
        </authorList>
    </citation>
    <scope>NUCLEOTIDE SEQUENCE [LARGE SCALE GENOMIC DNA]</scope>
    <source>
        <strain evidence="13">Red232</strain>
    </source>
</reference>
<evidence type="ECO:0000256" key="2">
    <source>
        <dbReference type="ARBA" id="ARBA00022448"/>
    </source>
</evidence>
<dbReference type="InterPro" id="IPR004681">
    <property type="entry name" value="TRAP_DctM"/>
</dbReference>
<keyword evidence="6 9" id="KW-1133">Transmembrane helix</keyword>
<keyword evidence="5 9" id="KW-0812">Transmembrane</keyword>
<dbReference type="InterPro" id="IPR055348">
    <property type="entry name" value="DctQ"/>
</dbReference>
<evidence type="ECO:0000259" key="11">
    <source>
        <dbReference type="Pfam" id="PF06808"/>
    </source>
</evidence>
<dbReference type="NCBIfam" id="TIGR00786">
    <property type="entry name" value="dctM"/>
    <property type="match status" value="1"/>
</dbReference>
<dbReference type="PANTHER" id="PTHR33362:SF5">
    <property type="entry name" value="C4-DICARBOXYLATE TRAP TRANSPORTER LARGE PERMEASE PROTEIN DCTM"/>
    <property type="match status" value="1"/>
</dbReference>
<feature type="transmembrane region" description="Helical" evidence="9">
    <location>
        <begin position="434"/>
        <end position="465"/>
    </location>
</feature>
<feature type="transmembrane region" description="Helical" evidence="9">
    <location>
        <begin position="148"/>
        <end position="168"/>
    </location>
</feature>
<keyword evidence="3" id="KW-1003">Cell membrane</keyword>
<dbReference type="Pfam" id="PF04290">
    <property type="entry name" value="DctQ"/>
    <property type="match status" value="1"/>
</dbReference>
<feature type="transmembrane region" description="Helical" evidence="9">
    <location>
        <begin position="36"/>
        <end position="54"/>
    </location>
</feature>
<feature type="transmembrane region" description="Helical" evidence="9">
    <location>
        <begin position="523"/>
        <end position="553"/>
    </location>
</feature>
<protein>
    <recommendedName>
        <fullName evidence="14">TRAP transporter large permease subunit</fullName>
    </recommendedName>
</protein>
<dbReference type="Proteomes" id="UP001162891">
    <property type="component" value="Chromosome"/>
</dbReference>
<evidence type="ECO:0000313" key="13">
    <source>
        <dbReference type="Proteomes" id="UP001162891"/>
    </source>
</evidence>
<feature type="transmembrane region" description="Helical" evidence="9">
    <location>
        <begin position="565"/>
        <end position="586"/>
    </location>
</feature>
<evidence type="ECO:0008006" key="14">
    <source>
        <dbReference type="Google" id="ProtNLM"/>
    </source>
</evidence>
<feature type="transmembrane region" description="Helical" evidence="9">
    <location>
        <begin position="477"/>
        <end position="503"/>
    </location>
</feature>
<sequence>MPLRKGSIGFRVSTPTSIETPGARHEKLGTRVERGLVTLLLVALILLPAASTVARRFLGRDLPGSSTLAQHITLWVGFLGAMLATATGRHLALSTLDFVPPGRPRRSAAFFTTAVSAAVCALLAWASARLVYVEWSGFARVAFGIRTAWSELVMPVGFAVMAIRFALNAGNGDEPAARRWAFRGAAALVAVGGFLLAWAVPSQALVTALLLVMLAAFLLGAPVFIVMSGVAMALFFRGIVESGQEPALAIASVPTAIFNLALTPSLPALPLLTAAGYILAEGGAARRLVRAYKGIFGWMPGGVAIMATFVCALFTTFTGASGVTILALGGLLLPSLLEEKYPEDFSVGLVTAAGSLGLLFPPSLPVILYAVVAGAAVDVLFIAGLVPGLLMILIVAAYGIVVGVRSGAPRQRFDGREAAAALWDAKWDLGLPTLVVLAVGSGFATVVEAAALAAAYSLVVELLVFRSIHPTRDLPRVLVHAAALVGSVLILLGSALGLTSWFVDAEVPTRLVEWMTGHVHSKALFLLMLNAVLLVLGSVLEIYSAIVVLAPLVAPLGEAYGITPIHLGVVFLANLELGFLFPPMGLNLFLSATRFGKPLPWVYRKAFPFLLIMAAGVLAITYLPQITDGVVRAFGKTP</sequence>
<dbReference type="PANTHER" id="PTHR33362">
    <property type="entry name" value="SIALIC ACID TRAP TRANSPORTER PERMEASE PROTEIN SIAT-RELATED"/>
    <property type="match status" value="1"/>
</dbReference>
<feature type="region of interest" description="Disordered" evidence="8">
    <location>
        <begin position="1"/>
        <end position="23"/>
    </location>
</feature>
<feature type="domain" description="TRAP C4-dicarboxylate transport system permease DctM subunit" evidence="11">
    <location>
        <begin position="211"/>
        <end position="626"/>
    </location>
</feature>
<evidence type="ECO:0000256" key="8">
    <source>
        <dbReference type="SAM" id="MobiDB-lite"/>
    </source>
</evidence>